<proteinExistence type="predicted"/>
<comment type="caution">
    <text evidence="1">The sequence shown here is derived from an EMBL/GenBank/DDBJ whole genome shotgun (WGS) entry which is preliminary data.</text>
</comment>
<protein>
    <submittedName>
        <fullName evidence="1">Uncharacterized protein</fullName>
    </submittedName>
</protein>
<organism evidence="1">
    <name type="scientific">Brassica cretica</name>
    <name type="common">Mustard</name>
    <dbReference type="NCBI Taxonomy" id="69181"/>
    <lineage>
        <taxon>Eukaryota</taxon>
        <taxon>Viridiplantae</taxon>
        <taxon>Streptophyta</taxon>
        <taxon>Embryophyta</taxon>
        <taxon>Tracheophyta</taxon>
        <taxon>Spermatophyta</taxon>
        <taxon>Magnoliopsida</taxon>
        <taxon>eudicotyledons</taxon>
        <taxon>Gunneridae</taxon>
        <taxon>Pentapetalae</taxon>
        <taxon>rosids</taxon>
        <taxon>malvids</taxon>
        <taxon>Brassicales</taxon>
        <taxon>Brassicaceae</taxon>
        <taxon>Brassiceae</taxon>
        <taxon>Brassica</taxon>
    </lineage>
</organism>
<evidence type="ECO:0000313" key="1">
    <source>
        <dbReference type="EMBL" id="KAF2613483.1"/>
    </source>
</evidence>
<sequence>MAVKFPDWWSVLARGERCLRLMDTLVFPLTVCLDELLYLLFLLPVSTLLRPYPINLSGGEQLKVIVEKKLAVSVCRWLLACWSNIKRVRPFGVQMRISALDEETPCFVCLLA</sequence>
<dbReference type="AlphaFoldDB" id="A0A8S9M8G5"/>
<dbReference type="EMBL" id="QGKY02000089">
    <property type="protein sequence ID" value="KAF2613483.1"/>
    <property type="molecule type" value="Genomic_DNA"/>
</dbReference>
<name>A0A8S9M8G5_BRACR</name>
<gene>
    <name evidence="1" type="ORF">F2Q70_00013234</name>
</gene>
<accession>A0A8S9M8G5</accession>
<reference evidence="1" key="1">
    <citation type="submission" date="2019-12" db="EMBL/GenBank/DDBJ databases">
        <title>Genome sequencing and annotation of Brassica cretica.</title>
        <authorList>
            <person name="Studholme D.J."/>
            <person name="Sarris P.F."/>
        </authorList>
    </citation>
    <scope>NUCLEOTIDE SEQUENCE</scope>
    <source>
        <strain evidence="1">PFS-102/07</strain>
        <tissue evidence="1">Leaf</tissue>
    </source>
</reference>